<comment type="caution">
    <text evidence="2">The sequence shown here is derived from an EMBL/GenBank/DDBJ whole genome shotgun (WGS) entry which is preliminary data.</text>
</comment>
<dbReference type="AlphaFoldDB" id="A0A1L8QX93"/>
<dbReference type="Proteomes" id="UP000182149">
    <property type="component" value="Unassembled WGS sequence"/>
</dbReference>
<sequence>MNKKRSEWANEEGSALVLTLMIFLVLTVLATSISFLTVGSFRLSDINRDGTSAFYIAEAGAKKAYEKASQEVMKTYEATTTTTSSDFYAALDDALFLNEERPFSFDKQFGDDAKANVTFTATDSSEPRKYTLTSIGSVGGKTRTVQKQFDVSWVDKGGSGGLPDKTALITQGRIDIFNDSITGDIYTYSTTNKEKSVIFRNSGPVFNNTTLFFPNTTSIDKLLDNQANNTTVKYKEFDTNTIKWEKYEKLFENIKIPKQSSNTKKIADVLVIDYNAVHTLKIDSQEVYISSLSSRYNSTLILEPMYDNTVLFLDSWENVGNKVEIKGEKKVTIVVKDILTIRQNAKINFKDNTIDSVNKLTLIYLDTSRFHFDDSTISGNIIIKEAKLQFERGSSINGVLLYNGDKEVKFTNGLGISNLLLIAPFAKVSVTSLKIEGTVIANEFDLMGGASLTYNPNIDTSGFPGLSSGPATTPKLEDLLQSGPILEQ</sequence>
<accession>A0A1L8QX93</accession>
<dbReference type="RefSeq" id="WP_071873613.1">
    <property type="nucleotide sequence ID" value="NZ_JBHSHF010000002.1"/>
</dbReference>
<evidence type="ECO:0000313" key="3">
    <source>
        <dbReference type="Proteomes" id="UP000182149"/>
    </source>
</evidence>
<dbReference type="Pfam" id="PF14341">
    <property type="entry name" value="PilX_N"/>
    <property type="match status" value="1"/>
</dbReference>
<reference evidence="2 3" key="1">
    <citation type="submission" date="2014-12" db="EMBL/GenBank/DDBJ databases">
        <title>Draft genome sequences of 29 type strains of Enterococci.</title>
        <authorList>
            <person name="Zhong Z."/>
            <person name="Sun Z."/>
            <person name="Liu W."/>
            <person name="Zhang W."/>
            <person name="Zhang H."/>
        </authorList>
    </citation>
    <scope>NUCLEOTIDE SEQUENCE [LARGE SCALE GENOMIC DNA]</scope>
    <source>
        <strain evidence="2 3">DSM 17690</strain>
    </source>
</reference>
<evidence type="ECO:0000259" key="1">
    <source>
        <dbReference type="Pfam" id="PF14341"/>
    </source>
</evidence>
<name>A0A1L8QX93_9ENTE</name>
<gene>
    <name evidence="2" type="ORF">RU93_GL000047</name>
</gene>
<dbReference type="InterPro" id="IPR025746">
    <property type="entry name" value="PilX_N_dom"/>
</dbReference>
<evidence type="ECO:0000313" key="2">
    <source>
        <dbReference type="EMBL" id="OJG12117.1"/>
    </source>
</evidence>
<feature type="domain" description="Type 4 fimbrial biogenesis protein PilX N-terminal" evidence="1">
    <location>
        <begin position="13"/>
        <end position="60"/>
    </location>
</feature>
<proteinExistence type="predicted"/>
<organism evidence="2 3">
    <name type="scientific">Enterococcus aquimarinus</name>
    <dbReference type="NCBI Taxonomy" id="328396"/>
    <lineage>
        <taxon>Bacteria</taxon>
        <taxon>Bacillati</taxon>
        <taxon>Bacillota</taxon>
        <taxon>Bacilli</taxon>
        <taxon>Lactobacillales</taxon>
        <taxon>Enterococcaceae</taxon>
        <taxon>Enterococcus</taxon>
    </lineage>
</organism>
<keyword evidence="3" id="KW-1185">Reference proteome</keyword>
<protein>
    <recommendedName>
        <fullName evidence="1">Type 4 fimbrial biogenesis protein PilX N-terminal domain-containing protein</fullName>
    </recommendedName>
</protein>
<dbReference type="OrthoDB" id="2163447at2"/>
<dbReference type="EMBL" id="JXKD01000001">
    <property type="protein sequence ID" value="OJG12117.1"/>
    <property type="molecule type" value="Genomic_DNA"/>
</dbReference>
<dbReference type="STRING" id="328396.RU93_GL000047"/>